<reference evidence="3" key="1">
    <citation type="journal article" date="2020" name="Cell">
        <title>Large-Scale Comparative Analyses of Tick Genomes Elucidate Their Genetic Diversity and Vector Capacities.</title>
        <authorList>
            <consortium name="Tick Genome and Microbiome Consortium (TIGMIC)"/>
            <person name="Jia N."/>
            <person name="Wang J."/>
            <person name="Shi W."/>
            <person name="Du L."/>
            <person name="Sun Y."/>
            <person name="Zhan W."/>
            <person name="Jiang J.F."/>
            <person name="Wang Q."/>
            <person name="Zhang B."/>
            <person name="Ji P."/>
            <person name="Bell-Sakyi L."/>
            <person name="Cui X.M."/>
            <person name="Yuan T.T."/>
            <person name="Jiang B.G."/>
            <person name="Yang W.F."/>
            <person name="Lam T.T."/>
            <person name="Chang Q.C."/>
            <person name="Ding S.J."/>
            <person name="Wang X.J."/>
            <person name="Zhu J.G."/>
            <person name="Ruan X.D."/>
            <person name="Zhao L."/>
            <person name="Wei J.T."/>
            <person name="Ye R.Z."/>
            <person name="Que T.C."/>
            <person name="Du C.H."/>
            <person name="Zhou Y.H."/>
            <person name="Cheng J.X."/>
            <person name="Dai P.F."/>
            <person name="Guo W.B."/>
            <person name="Han X.H."/>
            <person name="Huang E.J."/>
            <person name="Li L.F."/>
            <person name="Wei W."/>
            <person name="Gao Y.C."/>
            <person name="Liu J.Z."/>
            <person name="Shao H.Z."/>
            <person name="Wang X."/>
            <person name="Wang C.C."/>
            <person name="Yang T.C."/>
            <person name="Huo Q.B."/>
            <person name="Li W."/>
            <person name="Chen H.Y."/>
            <person name="Chen S.E."/>
            <person name="Zhou L.G."/>
            <person name="Ni X.B."/>
            <person name="Tian J.H."/>
            <person name="Sheng Y."/>
            <person name="Liu T."/>
            <person name="Pan Y.S."/>
            <person name="Xia L.Y."/>
            <person name="Li J."/>
            <person name="Zhao F."/>
            <person name="Cao W.C."/>
        </authorList>
    </citation>
    <scope>NUCLEOTIDE SEQUENCE</scope>
    <source>
        <strain evidence="3">Rsan-2018</strain>
    </source>
</reference>
<dbReference type="VEuPathDB" id="VectorBase:RSAN_042378"/>
<reference evidence="3" key="2">
    <citation type="submission" date="2021-09" db="EMBL/GenBank/DDBJ databases">
        <authorList>
            <person name="Jia N."/>
            <person name="Wang J."/>
            <person name="Shi W."/>
            <person name="Du L."/>
            <person name="Sun Y."/>
            <person name="Zhan W."/>
            <person name="Jiang J."/>
            <person name="Wang Q."/>
            <person name="Zhang B."/>
            <person name="Ji P."/>
            <person name="Sakyi L.B."/>
            <person name="Cui X."/>
            <person name="Yuan T."/>
            <person name="Jiang B."/>
            <person name="Yang W."/>
            <person name="Lam T.T.-Y."/>
            <person name="Chang Q."/>
            <person name="Ding S."/>
            <person name="Wang X."/>
            <person name="Zhu J."/>
            <person name="Ruan X."/>
            <person name="Zhao L."/>
            <person name="Wei J."/>
            <person name="Que T."/>
            <person name="Du C."/>
            <person name="Cheng J."/>
            <person name="Dai P."/>
            <person name="Han X."/>
            <person name="Huang E."/>
            <person name="Gao Y."/>
            <person name="Liu J."/>
            <person name="Shao H."/>
            <person name="Ye R."/>
            <person name="Li L."/>
            <person name="Wei W."/>
            <person name="Wang X."/>
            <person name="Wang C."/>
            <person name="Huo Q."/>
            <person name="Li W."/>
            <person name="Guo W."/>
            <person name="Chen H."/>
            <person name="Chen S."/>
            <person name="Zhou L."/>
            <person name="Zhou L."/>
            <person name="Ni X."/>
            <person name="Tian J."/>
            <person name="Zhou Y."/>
            <person name="Sheng Y."/>
            <person name="Liu T."/>
            <person name="Pan Y."/>
            <person name="Xia L."/>
            <person name="Li J."/>
            <person name="Zhao F."/>
            <person name="Cao W."/>
        </authorList>
    </citation>
    <scope>NUCLEOTIDE SEQUENCE</scope>
    <source>
        <strain evidence="3">Rsan-2018</strain>
        <tissue evidence="3">Larvae</tissue>
    </source>
</reference>
<dbReference type="Proteomes" id="UP000821837">
    <property type="component" value="Chromosome 6"/>
</dbReference>
<dbReference type="PANTHER" id="PTHR11733:SF241">
    <property type="entry name" value="GH26575P-RELATED"/>
    <property type="match status" value="1"/>
</dbReference>
<keyword evidence="2" id="KW-0812">Transmembrane</keyword>
<dbReference type="PROSITE" id="PS51885">
    <property type="entry name" value="NEPRILYSIN"/>
    <property type="match status" value="1"/>
</dbReference>
<protein>
    <submittedName>
        <fullName evidence="3">Uncharacterized protein</fullName>
    </submittedName>
</protein>
<evidence type="ECO:0000256" key="2">
    <source>
        <dbReference type="SAM" id="Phobius"/>
    </source>
</evidence>
<evidence type="ECO:0000313" key="4">
    <source>
        <dbReference type="Proteomes" id="UP000821837"/>
    </source>
</evidence>
<dbReference type="EMBL" id="JABSTV010001252">
    <property type="protein sequence ID" value="KAH7947915.1"/>
    <property type="molecule type" value="Genomic_DNA"/>
</dbReference>
<keyword evidence="4" id="KW-1185">Reference proteome</keyword>
<keyword evidence="2" id="KW-0472">Membrane</keyword>
<feature type="region of interest" description="Disordered" evidence="1">
    <location>
        <begin position="1"/>
        <end position="40"/>
    </location>
</feature>
<keyword evidence="2" id="KW-1133">Transmembrane helix</keyword>
<dbReference type="GO" id="GO:0005886">
    <property type="term" value="C:plasma membrane"/>
    <property type="evidence" value="ECO:0007669"/>
    <property type="project" value="TreeGrafter"/>
</dbReference>
<dbReference type="InterPro" id="IPR024079">
    <property type="entry name" value="MetalloPept_cat_dom_sf"/>
</dbReference>
<accession>A0A9D4PP60</accession>
<gene>
    <name evidence="3" type="ORF">HPB52_016810</name>
</gene>
<dbReference type="GO" id="GO:0004222">
    <property type="term" value="F:metalloendopeptidase activity"/>
    <property type="evidence" value="ECO:0007669"/>
    <property type="project" value="InterPro"/>
</dbReference>
<proteinExistence type="predicted"/>
<name>A0A9D4PP60_RHISA</name>
<dbReference type="PANTHER" id="PTHR11733">
    <property type="entry name" value="ZINC METALLOPROTEASE FAMILY M13 NEPRILYSIN-RELATED"/>
    <property type="match status" value="1"/>
</dbReference>
<evidence type="ECO:0000256" key="1">
    <source>
        <dbReference type="SAM" id="MobiDB-lite"/>
    </source>
</evidence>
<sequence length="310" mass="34447">MRRTDRAGSVRPGSTAGLVAPKKSIAHDEMSKARKPSQQADIARELATKAGSSATSRVEPEDAPLQQAPNYGEMRLWIAVAVFMAVMLTCVAAYLVILRKPRIQLEKCKLKSCLEHAKRLLASLNTSVHPCQNFYAFTCGGWQSASPEKSVQDVMNEKAMQDEINELGTDVWQYGKASRLYHNCLNPQPSHIATDVVALKETMRNLLLTWPMEEPQPTDAHPLGVMVEMALKWDINFVFGLEASRTKAIGKILVLRRVYSRAAWVDRFDNSMSPDDYERIVTAHLAYVGVNVTNANRTLPAGAGIFVYRG</sequence>
<comment type="caution">
    <text evidence="3">The sequence shown here is derived from an EMBL/GenBank/DDBJ whole genome shotgun (WGS) entry which is preliminary data.</text>
</comment>
<organism evidence="3 4">
    <name type="scientific">Rhipicephalus sanguineus</name>
    <name type="common">Brown dog tick</name>
    <name type="synonym">Ixodes sanguineus</name>
    <dbReference type="NCBI Taxonomy" id="34632"/>
    <lineage>
        <taxon>Eukaryota</taxon>
        <taxon>Metazoa</taxon>
        <taxon>Ecdysozoa</taxon>
        <taxon>Arthropoda</taxon>
        <taxon>Chelicerata</taxon>
        <taxon>Arachnida</taxon>
        <taxon>Acari</taxon>
        <taxon>Parasitiformes</taxon>
        <taxon>Ixodida</taxon>
        <taxon>Ixodoidea</taxon>
        <taxon>Ixodidae</taxon>
        <taxon>Rhipicephalinae</taxon>
        <taxon>Rhipicephalus</taxon>
        <taxon>Rhipicephalus</taxon>
    </lineage>
</organism>
<dbReference type="InterPro" id="IPR042089">
    <property type="entry name" value="Peptidase_M13_dom_2"/>
</dbReference>
<evidence type="ECO:0000313" key="3">
    <source>
        <dbReference type="EMBL" id="KAH7947915.1"/>
    </source>
</evidence>
<dbReference type="AlphaFoldDB" id="A0A9D4PP60"/>
<dbReference type="SUPFAM" id="SSF55486">
    <property type="entry name" value="Metalloproteases ('zincins'), catalytic domain"/>
    <property type="match status" value="1"/>
</dbReference>
<dbReference type="GO" id="GO:0016485">
    <property type="term" value="P:protein processing"/>
    <property type="evidence" value="ECO:0007669"/>
    <property type="project" value="TreeGrafter"/>
</dbReference>
<dbReference type="Gene3D" id="3.40.390.10">
    <property type="entry name" value="Collagenase (Catalytic Domain)"/>
    <property type="match status" value="1"/>
</dbReference>
<dbReference type="InterPro" id="IPR000718">
    <property type="entry name" value="Peptidase_M13"/>
</dbReference>
<dbReference type="Gene3D" id="1.10.1380.10">
    <property type="entry name" value="Neutral endopeptidase , domain2"/>
    <property type="match status" value="1"/>
</dbReference>
<feature type="transmembrane region" description="Helical" evidence="2">
    <location>
        <begin position="76"/>
        <end position="97"/>
    </location>
</feature>